<evidence type="ECO:0000313" key="1">
    <source>
        <dbReference type="EMBL" id="DAD74209.1"/>
    </source>
</evidence>
<protein>
    <submittedName>
        <fullName evidence="1">Uncharacterized protein</fullName>
    </submittedName>
</protein>
<organism evidence="1">
    <name type="scientific">Herelleviridae sp. ct7M529</name>
    <dbReference type="NCBI Taxonomy" id="2826787"/>
    <lineage>
        <taxon>Viruses</taxon>
        <taxon>Duplodnaviria</taxon>
        <taxon>Heunggongvirae</taxon>
        <taxon>Uroviricota</taxon>
        <taxon>Caudoviricetes</taxon>
        <taxon>Herelleviridae</taxon>
    </lineage>
</organism>
<reference evidence="1" key="1">
    <citation type="journal article" date="2021" name="Proc. Natl. Acad. Sci. U.S.A.">
        <title>A Catalog of Tens of Thousands of Viruses from Human Metagenomes Reveals Hidden Associations with Chronic Diseases.</title>
        <authorList>
            <person name="Tisza M.J."/>
            <person name="Buck C.B."/>
        </authorList>
    </citation>
    <scope>NUCLEOTIDE SEQUENCE</scope>
    <source>
        <strain evidence="1">Ct7M529</strain>
    </source>
</reference>
<accession>A0A8S5LW00</accession>
<proteinExistence type="predicted"/>
<sequence length="54" mass="6216">MGEVWYNIGRMGEKIYVMSSHLVTVSSYYVHKNLLFGGLSEEDLNTEDLITPFM</sequence>
<dbReference type="EMBL" id="BK014754">
    <property type="protein sequence ID" value="DAD74209.1"/>
    <property type="molecule type" value="Genomic_DNA"/>
</dbReference>
<name>A0A8S5LW00_9CAUD</name>